<accession>A0ABV3SK79</accession>
<evidence type="ECO:0000313" key="1">
    <source>
        <dbReference type="EMBL" id="MEX0407186.1"/>
    </source>
</evidence>
<gene>
    <name evidence="1" type="ORF">ABGN05_16085</name>
</gene>
<organism evidence="1 2">
    <name type="scientific">Aquibium pacificus</name>
    <dbReference type="NCBI Taxonomy" id="3153579"/>
    <lineage>
        <taxon>Bacteria</taxon>
        <taxon>Pseudomonadati</taxon>
        <taxon>Pseudomonadota</taxon>
        <taxon>Alphaproteobacteria</taxon>
        <taxon>Hyphomicrobiales</taxon>
        <taxon>Phyllobacteriaceae</taxon>
        <taxon>Aquibium</taxon>
    </lineage>
</organism>
<name>A0ABV3SK79_9HYPH</name>
<comment type="caution">
    <text evidence="1">The sequence shown here is derived from an EMBL/GenBank/DDBJ whole genome shotgun (WGS) entry which is preliminary data.</text>
</comment>
<proteinExistence type="predicted"/>
<evidence type="ECO:0000313" key="2">
    <source>
        <dbReference type="Proteomes" id="UP001556692"/>
    </source>
</evidence>
<keyword evidence="2" id="KW-1185">Reference proteome</keyword>
<dbReference type="Proteomes" id="UP001556692">
    <property type="component" value="Unassembled WGS sequence"/>
</dbReference>
<sequence>MDWQAGIERQGAALRKIVAGLVAMVGAGTDPAADVAALAEDRPTLARFRHRALLRIVRPAEAAARRLVIALALAVQAIPPAQPAGGSQAALPPAPAFVMKRRARRPHGPHPLRLPLTDPERRLRVRRVAERDMPRITVPGVVEPLRPRNLPLPAPQDRIDATRLVLRIRALASALDDMDGEVLRFRRWNARNAAALARSRLADRARTTPARRRQAFGRISPLRHGRPPGGRRKPTHDVHAILVEAHSLAFWALESPDTS</sequence>
<dbReference type="EMBL" id="JBDPGJ010000003">
    <property type="protein sequence ID" value="MEX0407186.1"/>
    <property type="molecule type" value="Genomic_DNA"/>
</dbReference>
<dbReference type="RefSeq" id="WP_367955054.1">
    <property type="nucleotide sequence ID" value="NZ_JBDPGJ010000003.1"/>
</dbReference>
<protein>
    <submittedName>
        <fullName evidence="1">Uncharacterized protein</fullName>
    </submittedName>
</protein>
<reference evidence="1 2" key="1">
    <citation type="submission" date="2024-05" db="EMBL/GenBank/DDBJ databases">
        <authorList>
            <person name="Jiang F."/>
        </authorList>
    </citation>
    <scope>NUCLEOTIDE SEQUENCE [LARGE SCALE GENOMIC DNA]</scope>
    <source>
        <strain evidence="1 2">LZ166</strain>
    </source>
</reference>